<reference evidence="2 3" key="1">
    <citation type="submission" date="2020-09" db="EMBL/GenBank/DDBJ databases">
        <title>Pseudoxanthomonas sp. CAU 1598 isolated from sand of Yaerae Beach.</title>
        <authorList>
            <person name="Kim W."/>
        </authorList>
    </citation>
    <scope>NUCLEOTIDE SEQUENCE [LARGE SCALE GENOMIC DNA]</scope>
    <source>
        <strain evidence="2 3">CAU 1598</strain>
    </source>
</reference>
<keyword evidence="3" id="KW-1185">Reference proteome</keyword>
<dbReference type="Gene3D" id="3.40.50.720">
    <property type="entry name" value="NAD(P)-binding Rossmann-like Domain"/>
    <property type="match status" value="1"/>
</dbReference>
<name>A0AAW3ZKH4_9GAMM</name>
<dbReference type="CDD" id="cd05271">
    <property type="entry name" value="NDUFA9_like_SDR_a"/>
    <property type="match status" value="1"/>
</dbReference>
<dbReference type="PANTHER" id="PTHR12126">
    <property type="entry name" value="NADH-UBIQUINONE OXIDOREDUCTASE 39 KDA SUBUNIT-RELATED"/>
    <property type="match status" value="1"/>
</dbReference>
<dbReference type="InterPro" id="IPR016040">
    <property type="entry name" value="NAD(P)-bd_dom"/>
</dbReference>
<gene>
    <name evidence="2" type="ORF">IFO71_08080</name>
</gene>
<dbReference type="SUPFAM" id="SSF51735">
    <property type="entry name" value="NAD(P)-binding Rossmann-fold domains"/>
    <property type="match status" value="1"/>
</dbReference>
<comment type="caution">
    <text evidence="2">The sequence shown here is derived from an EMBL/GenBank/DDBJ whole genome shotgun (WGS) entry which is preliminary data.</text>
</comment>
<dbReference type="EMBL" id="JACYTR010000011">
    <property type="protein sequence ID" value="MBD8525699.1"/>
    <property type="molecule type" value="Genomic_DNA"/>
</dbReference>
<dbReference type="PANTHER" id="PTHR12126:SF11">
    <property type="entry name" value="NADH DEHYDROGENASE [UBIQUINONE] 1 ALPHA SUBCOMPLEX SUBUNIT 9, MITOCHONDRIAL"/>
    <property type="match status" value="1"/>
</dbReference>
<dbReference type="GO" id="GO:0044877">
    <property type="term" value="F:protein-containing complex binding"/>
    <property type="evidence" value="ECO:0007669"/>
    <property type="project" value="TreeGrafter"/>
</dbReference>
<sequence length="312" mass="33648">MNKPLVVVLGGSGFLGRHLAQMLVQAGYRVRIPSRNRNVAMKAAAIPGADLISANVHDPDQLAKLLRGASVAINLVGILNENGDNGRGFQTAHVELVEKLIGACKKAGVKRLLQMSSLNAGRGSSYYLKSRGEAEQKVKDSGLDWTIFQPSVIFGRGDSLFNRFAALLKIAPIMPLAKAGSKFAPVYVGDVARAMVLALGDKSSIGQSYELYGDRTMTLEEIVRYTAEQLGLKRLIWRLPDALGRLQALAMDFVPGKPFSSDNYRSLSLDSVGGVDGLFKLGVKKTPVEAIVPLMLGSCGRQALLDRGRQVR</sequence>
<evidence type="ECO:0000313" key="3">
    <source>
        <dbReference type="Proteomes" id="UP000613768"/>
    </source>
</evidence>
<dbReference type="Proteomes" id="UP000613768">
    <property type="component" value="Unassembled WGS sequence"/>
</dbReference>
<dbReference type="RefSeq" id="WP_192029044.1">
    <property type="nucleotide sequence ID" value="NZ_JACYTR010000011.1"/>
</dbReference>
<organism evidence="2 3">
    <name type="scientific">Pseudomarimonas arenosa</name>
    <dbReference type="NCBI Taxonomy" id="2774145"/>
    <lineage>
        <taxon>Bacteria</taxon>
        <taxon>Pseudomonadati</taxon>
        <taxon>Pseudomonadota</taxon>
        <taxon>Gammaproteobacteria</taxon>
        <taxon>Lysobacterales</taxon>
        <taxon>Lysobacteraceae</taxon>
        <taxon>Pseudomarimonas</taxon>
    </lineage>
</organism>
<evidence type="ECO:0000259" key="1">
    <source>
        <dbReference type="Pfam" id="PF13460"/>
    </source>
</evidence>
<accession>A0AAW3ZKH4</accession>
<protein>
    <submittedName>
        <fullName evidence="2">Complex I NDUFA9 subunit family protein</fullName>
    </submittedName>
</protein>
<dbReference type="InterPro" id="IPR036291">
    <property type="entry name" value="NAD(P)-bd_dom_sf"/>
</dbReference>
<evidence type="ECO:0000313" key="2">
    <source>
        <dbReference type="EMBL" id="MBD8525699.1"/>
    </source>
</evidence>
<feature type="domain" description="NAD(P)-binding" evidence="1">
    <location>
        <begin position="10"/>
        <end position="152"/>
    </location>
</feature>
<dbReference type="AlphaFoldDB" id="A0AAW3ZKH4"/>
<dbReference type="Pfam" id="PF13460">
    <property type="entry name" value="NAD_binding_10"/>
    <property type="match status" value="1"/>
</dbReference>
<proteinExistence type="predicted"/>
<dbReference type="InterPro" id="IPR051207">
    <property type="entry name" value="ComplexI_NDUFA9_subunit"/>
</dbReference>